<reference evidence="1 2" key="1">
    <citation type="submission" date="2020-08" db="EMBL/GenBank/DDBJ databases">
        <title>Bridging the membrane lipid divide: bacteria of the FCB group superphylum have the potential to synthesize archaeal ether lipids.</title>
        <authorList>
            <person name="Villanueva L."/>
            <person name="Von Meijenfeldt F.A.B."/>
            <person name="Westbye A.B."/>
            <person name="Yadav S."/>
            <person name="Hopmans E.C."/>
            <person name="Dutilh B.E."/>
            <person name="Sinninghe Damste J.S."/>
        </authorList>
    </citation>
    <scope>NUCLEOTIDE SEQUENCE [LARGE SCALE GENOMIC DNA]</scope>
    <source>
        <strain evidence="1">NIOZ-UU17</strain>
    </source>
</reference>
<evidence type="ECO:0000313" key="2">
    <source>
        <dbReference type="Proteomes" id="UP000605201"/>
    </source>
</evidence>
<proteinExistence type="predicted"/>
<dbReference type="Proteomes" id="UP000605201">
    <property type="component" value="Unassembled WGS sequence"/>
</dbReference>
<evidence type="ECO:0000313" key="1">
    <source>
        <dbReference type="EMBL" id="MBC8432107.1"/>
    </source>
</evidence>
<dbReference type="AlphaFoldDB" id="A0A8J6P2L7"/>
<comment type="caution">
    <text evidence="1">The sequence shown here is derived from an EMBL/GenBank/DDBJ whole genome shotgun (WGS) entry which is preliminary data.</text>
</comment>
<accession>A0A8J6P2L7</accession>
<protein>
    <submittedName>
        <fullName evidence="1">Uncharacterized protein</fullName>
    </submittedName>
</protein>
<dbReference type="EMBL" id="JACNIG010000206">
    <property type="protein sequence ID" value="MBC8432107.1"/>
    <property type="molecule type" value="Genomic_DNA"/>
</dbReference>
<gene>
    <name evidence="1" type="ORF">H8D96_09315</name>
</gene>
<name>A0A8J6P2L7_9BACT</name>
<organism evidence="1 2">
    <name type="scientific">Candidatus Desulfatibia vada</name>
    <dbReference type="NCBI Taxonomy" id="2841696"/>
    <lineage>
        <taxon>Bacteria</taxon>
        <taxon>Pseudomonadati</taxon>
        <taxon>Thermodesulfobacteriota</taxon>
        <taxon>Desulfobacteria</taxon>
        <taxon>Desulfobacterales</taxon>
        <taxon>Desulfobacterales incertae sedis</taxon>
        <taxon>Candidatus Desulfatibia</taxon>
    </lineage>
</organism>
<sequence length="174" mass="19819">MKSNISQDLPRSDHVVYAAWNASIEDGQIVSKDSDYYVPLQINIPNLVEGDVYKKLFMLNANASGDLAHYDYPLVASFDQWDVATGSTGFITKKTSVRVNFEKISLRVENTDEIGQVEAGDFMVTMPWSVNASFTPVAECRFTDRHGRKWRIEDVDDKTYFNQAYQMRVSADDR</sequence>